<dbReference type="Pfam" id="PF00440">
    <property type="entry name" value="TetR_N"/>
    <property type="match status" value="1"/>
</dbReference>
<dbReference type="InterPro" id="IPR041347">
    <property type="entry name" value="MftR_C"/>
</dbReference>
<dbReference type="PROSITE" id="PS50977">
    <property type="entry name" value="HTH_TETR_2"/>
    <property type="match status" value="1"/>
</dbReference>
<dbReference type="InterPro" id="IPR001647">
    <property type="entry name" value="HTH_TetR"/>
</dbReference>
<protein>
    <submittedName>
        <fullName evidence="5">TetR family transcriptional regulator</fullName>
    </submittedName>
</protein>
<dbReference type="GO" id="GO:0003677">
    <property type="term" value="F:DNA binding"/>
    <property type="evidence" value="ECO:0007669"/>
    <property type="project" value="UniProtKB-UniRule"/>
</dbReference>
<evidence type="ECO:0000313" key="4">
    <source>
        <dbReference type="EMBL" id="APA99256.1"/>
    </source>
</evidence>
<name>A0ABC9Z737_9NOCA</name>
<evidence type="ECO:0000313" key="6">
    <source>
        <dbReference type="Proteomes" id="UP000037179"/>
    </source>
</evidence>
<dbReference type="Gene3D" id="1.10.357.10">
    <property type="entry name" value="Tetracycline Repressor, domain 2"/>
    <property type="match status" value="1"/>
</dbReference>
<reference evidence="5 6" key="2">
    <citation type="journal article" date="2016" name="Genome Announc.">
        <title>Draft Genome Sequence of Erythromycin- and Oxytetracycline-Sensitive Nocardia seriolae Strain U-1 (NBRC 110359).</title>
        <authorList>
            <person name="Imajoh M."/>
            <person name="Sukeda M."/>
            <person name="Shimizu M."/>
            <person name="Yamane J."/>
            <person name="Ohnishi K."/>
            <person name="Oshima S."/>
        </authorList>
    </citation>
    <scope>NUCLEOTIDE SEQUENCE [LARGE SCALE GENOMIC DNA]</scope>
    <source>
        <strain evidence="5 6">U-1</strain>
    </source>
</reference>
<organism evidence="5 6">
    <name type="scientific">Nocardia seriolae</name>
    <dbReference type="NCBI Taxonomy" id="37332"/>
    <lineage>
        <taxon>Bacteria</taxon>
        <taxon>Bacillati</taxon>
        <taxon>Actinomycetota</taxon>
        <taxon>Actinomycetes</taxon>
        <taxon>Mycobacteriales</taxon>
        <taxon>Nocardiaceae</taxon>
        <taxon>Nocardia</taxon>
    </lineage>
</organism>
<reference evidence="4 7" key="3">
    <citation type="submission" date="2016-10" db="EMBL/GenBank/DDBJ databases">
        <title>Genome sequence of Nocardia seriolae strain EM150506, isolated from Anguila japonica.</title>
        <authorList>
            <person name="Han H.-J."/>
        </authorList>
    </citation>
    <scope>NUCLEOTIDE SEQUENCE [LARGE SCALE GENOMIC DNA]</scope>
    <source>
        <strain evidence="4 7">EM150506</strain>
    </source>
</reference>
<reference evidence="6" key="1">
    <citation type="submission" date="2015-07" db="EMBL/GenBank/DDBJ databases">
        <title>Nocardia seriolae U-1 whole genome shotgun sequence.</title>
        <authorList>
            <person name="Imajoh M."/>
            <person name="Fukumoto Y."/>
            <person name="Sukeda M."/>
            <person name="Yamane J."/>
            <person name="Yamasaki K."/>
            <person name="Shimizu M."/>
            <person name="Ohnishi K."/>
            <person name="Oshima S."/>
        </authorList>
    </citation>
    <scope>NUCLEOTIDE SEQUENCE [LARGE SCALE GENOMIC DNA]</scope>
    <source>
        <strain evidence="6">U-1</strain>
    </source>
</reference>
<dbReference type="RefSeq" id="WP_172416836.1">
    <property type="nucleotide sequence ID" value="NZ_CP073655.1"/>
</dbReference>
<dbReference type="Proteomes" id="UP000037179">
    <property type="component" value="Unassembled WGS sequence"/>
</dbReference>
<evidence type="ECO:0000256" key="2">
    <source>
        <dbReference type="PROSITE-ProRule" id="PRU00335"/>
    </source>
</evidence>
<evidence type="ECO:0000259" key="3">
    <source>
        <dbReference type="PROSITE" id="PS50977"/>
    </source>
</evidence>
<gene>
    <name evidence="4" type="ORF">NS506_05210</name>
    <name evidence="5" type="ORF">NSK11_contig00217-0005</name>
</gene>
<evidence type="ECO:0000313" key="5">
    <source>
        <dbReference type="EMBL" id="GAP33171.1"/>
    </source>
</evidence>
<accession>A0ABC9Z737</accession>
<dbReference type="EMBL" id="BBYQ01000217">
    <property type="protein sequence ID" value="GAP33171.1"/>
    <property type="molecule type" value="Genomic_DNA"/>
</dbReference>
<keyword evidence="1 2" id="KW-0238">DNA-binding</keyword>
<feature type="DNA-binding region" description="H-T-H motif" evidence="2">
    <location>
        <begin position="11"/>
        <end position="30"/>
    </location>
</feature>
<keyword evidence="6" id="KW-1185">Reference proteome</keyword>
<proteinExistence type="predicted"/>
<dbReference type="KEGG" id="nsr:NS506_05210"/>
<evidence type="ECO:0000313" key="7">
    <source>
        <dbReference type="Proteomes" id="UP000180166"/>
    </source>
</evidence>
<dbReference type="InterPro" id="IPR009057">
    <property type="entry name" value="Homeodomain-like_sf"/>
</dbReference>
<dbReference type="AlphaFoldDB" id="A0ABC9Z737"/>
<dbReference type="SUPFAM" id="SSF46689">
    <property type="entry name" value="Homeodomain-like"/>
    <property type="match status" value="1"/>
</dbReference>
<evidence type="ECO:0000256" key="1">
    <source>
        <dbReference type="ARBA" id="ARBA00023125"/>
    </source>
</evidence>
<dbReference type="Proteomes" id="UP000180166">
    <property type="component" value="Chromosome"/>
</dbReference>
<sequence>MFATTSYAKSSISEICSVAGLSRRQFYEEFSDREDLLEAVYDDAHDAARIAVQDAMADAEEASVREIVENGLAAYIAATVSDIRRAKVVYLEVLGVSPRFEQHLLEVRNEWAQIIVSAVARRTDVHPPACGWDVAMAAFTGALNSAVHEWSTGTPRPPVESLTAMLSMLLFALLAPVPPV</sequence>
<dbReference type="Pfam" id="PF17754">
    <property type="entry name" value="TetR_C_14"/>
    <property type="match status" value="1"/>
</dbReference>
<dbReference type="EMBL" id="CP017839">
    <property type="protein sequence ID" value="APA99256.1"/>
    <property type="molecule type" value="Genomic_DNA"/>
</dbReference>
<dbReference type="InterPro" id="IPR050624">
    <property type="entry name" value="HTH-type_Tx_Regulator"/>
</dbReference>
<dbReference type="PANTHER" id="PTHR43479">
    <property type="entry name" value="ACREF/ENVCD OPERON REPRESSOR-RELATED"/>
    <property type="match status" value="1"/>
</dbReference>
<feature type="domain" description="HTH tetR-type" evidence="3">
    <location>
        <begin position="1"/>
        <end position="48"/>
    </location>
</feature>
<dbReference type="PANTHER" id="PTHR43479:SF11">
    <property type="entry name" value="ACREF_ENVCD OPERON REPRESSOR-RELATED"/>
    <property type="match status" value="1"/>
</dbReference>